<feature type="compositionally biased region" description="Low complexity" evidence="2">
    <location>
        <begin position="429"/>
        <end position="439"/>
    </location>
</feature>
<feature type="compositionally biased region" description="Basic and acidic residues" evidence="2">
    <location>
        <begin position="448"/>
        <end position="457"/>
    </location>
</feature>
<feature type="compositionally biased region" description="Basic and acidic residues" evidence="2">
    <location>
        <begin position="125"/>
        <end position="143"/>
    </location>
</feature>
<dbReference type="SMART" id="SM00184">
    <property type="entry name" value="RING"/>
    <property type="match status" value="1"/>
</dbReference>
<keyword evidence="5" id="KW-1185">Reference proteome</keyword>
<dbReference type="RefSeq" id="XP_062793826.1">
    <property type="nucleotide sequence ID" value="XM_062937775.1"/>
</dbReference>
<dbReference type="InterPro" id="IPR013083">
    <property type="entry name" value="Znf_RING/FYVE/PHD"/>
</dbReference>
<dbReference type="SUPFAM" id="SSF57850">
    <property type="entry name" value="RING/U-box"/>
    <property type="match status" value="1"/>
</dbReference>
<proteinExistence type="predicted"/>
<name>A0ABZ1D8W4_9TREE</name>
<keyword evidence="1" id="KW-0862">Zinc</keyword>
<evidence type="ECO:0000313" key="5">
    <source>
        <dbReference type="Proteomes" id="UP001329825"/>
    </source>
</evidence>
<keyword evidence="1" id="KW-0479">Metal-binding</keyword>
<dbReference type="PANTHER" id="PTHR46569:SF1">
    <property type="entry name" value="E3 UBIQUITIN-PROTEIN LIGASE RFWD3-RELATED"/>
    <property type="match status" value="1"/>
</dbReference>
<dbReference type="GeneID" id="87958200"/>
<feature type="region of interest" description="Disordered" evidence="2">
    <location>
        <begin position="631"/>
        <end position="651"/>
    </location>
</feature>
<dbReference type="InterPro" id="IPR052639">
    <property type="entry name" value="TRAIP_ubiq-protein_ligase"/>
</dbReference>
<organism evidence="4 5">
    <name type="scientific">Kwoniella shivajii</name>
    <dbReference type="NCBI Taxonomy" id="564305"/>
    <lineage>
        <taxon>Eukaryota</taxon>
        <taxon>Fungi</taxon>
        <taxon>Dikarya</taxon>
        <taxon>Basidiomycota</taxon>
        <taxon>Agaricomycotina</taxon>
        <taxon>Tremellomycetes</taxon>
        <taxon>Tremellales</taxon>
        <taxon>Cryptococcaceae</taxon>
        <taxon>Kwoniella</taxon>
    </lineage>
</organism>
<protein>
    <recommendedName>
        <fullName evidence="3">RING-type domain-containing protein</fullName>
    </recommendedName>
</protein>
<feature type="domain" description="RING-type" evidence="3">
    <location>
        <begin position="11"/>
        <end position="85"/>
    </location>
</feature>
<feature type="compositionally biased region" description="Polar residues" evidence="2">
    <location>
        <begin position="389"/>
        <end position="405"/>
    </location>
</feature>
<dbReference type="Gene3D" id="3.30.40.10">
    <property type="entry name" value="Zinc/RING finger domain, C3HC4 (zinc finger)"/>
    <property type="match status" value="1"/>
</dbReference>
<evidence type="ECO:0000313" key="4">
    <source>
        <dbReference type="EMBL" id="WRT69087.1"/>
    </source>
</evidence>
<evidence type="ECO:0000256" key="1">
    <source>
        <dbReference type="PROSITE-ProRule" id="PRU00175"/>
    </source>
</evidence>
<dbReference type="PANTHER" id="PTHR46569">
    <property type="entry name" value="E3 UBIQUITIN-PROTEIN LIGASE TRAIP"/>
    <property type="match status" value="1"/>
</dbReference>
<feature type="region of interest" description="Disordered" evidence="2">
    <location>
        <begin position="358"/>
        <end position="606"/>
    </location>
</feature>
<dbReference type="EMBL" id="CP141888">
    <property type="protein sequence ID" value="WRT69087.1"/>
    <property type="molecule type" value="Genomic_DNA"/>
</dbReference>
<dbReference type="Pfam" id="PF13639">
    <property type="entry name" value="zf-RING_2"/>
    <property type="match status" value="1"/>
</dbReference>
<evidence type="ECO:0000256" key="2">
    <source>
        <dbReference type="SAM" id="MobiDB-lite"/>
    </source>
</evidence>
<dbReference type="PROSITE" id="PS50089">
    <property type="entry name" value="ZF_RING_2"/>
    <property type="match status" value="1"/>
</dbReference>
<accession>A0ABZ1D8W4</accession>
<dbReference type="Proteomes" id="UP001329825">
    <property type="component" value="Chromosome 8"/>
</dbReference>
<feature type="compositionally biased region" description="Polar residues" evidence="2">
    <location>
        <begin position="465"/>
        <end position="474"/>
    </location>
</feature>
<evidence type="ECO:0000259" key="3">
    <source>
        <dbReference type="PROSITE" id="PS50089"/>
    </source>
</evidence>
<gene>
    <name evidence="4" type="ORF">IL334_006070</name>
</gene>
<dbReference type="InterPro" id="IPR001841">
    <property type="entry name" value="Znf_RING"/>
</dbReference>
<keyword evidence="1" id="KW-0863">Zinc-finger</keyword>
<dbReference type="CDD" id="cd16448">
    <property type="entry name" value="RING-H2"/>
    <property type="match status" value="1"/>
</dbReference>
<feature type="compositionally biased region" description="Low complexity" evidence="2">
    <location>
        <begin position="113"/>
        <end position="124"/>
    </location>
</feature>
<reference evidence="4 5" key="1">
    <citation type="submission" date="2024-01" db="EMBL/GenBank/DDBJ databases">
        <title>Comparative genomics of Cryptococcus and Kwoniella reveals pathogenesis evolution and contrasting modes of karyotype evolution via chromosome fusion or intercentromeric recombination.</title>
        <authorList>
            <person name="Coelho M.A."/>
            <person name="David-Palma M."/>
            <person name="Shea T."/>
            <person name="Bowers K."/>
            <person name="McGinley-Smith S."/>
            <person name="Mohammad A.W."/>
            <person name="Gnirke A."/>
            <person name="Yurkov A.M."/>
            <person name="Nowrousian M."/>
            <person name="Sun S."/>
            <person name="Cuomo C.A."/>
            <person name="Heitman J."/>
        </authorList>
    </citation>
    <scope>NUCLEOTIDE SEQUENCE [LARGE SCALE GENOMIC DNA]</scope>
    <source>
        <strain evidence="4">CBS 11374</strain>
    </source>
</reference>
<feature type="region of interest" description="Disordered" evidence="2">
    <location>
        <begin position="113"/>
        <end position="143"/>
    </location>
</feature>
<sequence length="651" mass="73861">MGRNRLEDASCAICMDSLFTKRDDLDELIPIATSDCGHVFHEPCVMEWFKTQSEHYLATARDQGINGRYGSPSLSDAPAECPSCRTECFADPETGQPTIHRLYLNFENTTYSSSMLGSSPVSSSRRLEKGKGKEKEKEGGKDKEVIGLARRAKNVTEEVKGLSADSQDDEVEGMIRRGEALSQDLVSQKALNAVQNHITNLTNELAKLRMTLQTNPLIPSLRARVAERELELTNLHRQMRLDLSRETKKIKDDEQAKCERRVKRAQDERDLFQREYDKEKVARKTGMRAMEERNLEYKRILDETTELLKQETKSRKDLQDVLLERGKHLKILQKRAEDRRVLKAQVVKLEAENARLKSIQHRASSTKRPSSPDIDCDQQEYNEGDKSIQEVSRSHFPTQSGTGASRRSKHEDEDSLQIEMPSYHDDSSVRSLSRLLPSRKTMKQLQSSDDHLSEGRITRMHPTARTIQFDLTDNITKDRKRSTSSKYFPSGASDHEGETENRTSGSGSSFEDREEVDGSGVIVHATPSPIKERERIPSPYKRSKTNPFMTTKASSERRKELPLLAKLSEPLKSSREPPPNKGWNDRSIIDLASSSPPSSPNRPPMQIKKRVNMNLGERLKERSVVDMLGLRDANGRPKKGVVSGQKIKRKV</sequence>